<feature type="non-terminal residue" evidence="1">
    <location>
        <position position="161"/>
    </location>
</feature>
<organism evidence="1 2">
    <name type="scientific">Datura stramonium</name>
    <name type="common">Jimsonweed</name>
    <name type="synonym">Common thornapple</name>
    <dbReference type="NCBI Taxonomy" id="4076"/>
    <lineage>
        <taxon>Eukaryota</taxon>
        <taxon>Viridiplantae</taxon>
        <taxon>Streptophyta</taxon>
        <taxon>Embryophyta</taxon>
        <taxon>Tracheophyta</taxon>
        <taxon>Spermatophyta</taxon>
        <taxon>Magnoliopsida</taxon>
        <taxon>eudicotyledons</taxon>
        <taxon>Gunneridae</taxon>
        <taxon>Pentapetalae</taxon>
        <taxon>asterids</taxon>
        <taxon>lamiids</taxon>
        <taxon>Solanales</taxon>
        <taxon>Solanaceae</taxon>
        <taxon>Solanoideae</taxon>
        <taxon>Datureae</taxon>
        <taxon>Datura</taxon>
    </lineage>
</organism>
<name>A0ABS8W0G3_DATST</name>
<accession>A0ABS8W0G3</accession>
<dbReference type="Proteomes" id="UP000823775">
    <property type="component" value="Unassembled WGS sequence"/>
</dbReference>
<gene>
    <name evidence="1" type="ORF">HAX54_042849</name>
</gene>
<keyword evidence="2" id="KW-1185">Reference proteome</keyword>
<protein>
    <submittedName>
        <fullName evidence="1">Uncharacterized protein</fullName>
    </submittedName>
</protein>
<reference evidence="1 2" key="1">
    <citation type="journal article" date="2021" name="BMC Genomics">
        <title>Datura genome reveals duplications of psychoactive alkaloid biosynthetic genes and high mutation rate following tissue culture.</title>
        <authorList>
            <person name="Rajewski A."/>
            <person name="Carter-House D."/>
            <person name="Stajich J."/>
            <person name="Litt A."/>
        </authorList>
    </citation>
    <scope>NUCLEOTIDE SEQUENCE [LARGE SCALE GENOMIC DNA]</scope>
    <source>
        <strain evidence="1">AR-01</strain>
    </source>
</reference>
<sequence length="161" mass="18906">MVWIILTNRVMSFREVFRRFWKTTDYGMTHGMIAQNHGSPHRKLQRMVLKVASNHECYYGWYDPGTTRRMGHTPPTRIVSQGHFDKILSSYLLNYSIRYFGTGLRRGKNSIEWKTQRIIGPTNDPWEGWPATTSSDYGNPLAVSYNESLWESQRTFPKPKE</sequence>
<comment type="caution">
    <text evidence="1">The sequence shown here is derived from an EMBL/GenBank/DDBJ whole genome shotgun (WGS) entry which is preliminary data.</text>
</comment>
<evidence type="ECO:0000313" key="2">
    <source>
        <dbReference type="Proteomes" id="UP000823775"/>
    </source>
</evidence>
<proteinExistence type="predicted"/>
<evidence type="ECO:0000313" key="1">
    <source>
        <dbReference type="EMBL" id="MCE2055542.1"/>
    </source>
</evidence>
<dbReference type="EMBL" id="JACEIK010006346">
    <property type="protein sequence ID" value="MCE2055542.1"/>
    <property type="molecule type" value="Genomic_DNA"/>
</dbReference>